<reference evidence="4 5" key="1">
    <citation type="journal article" date="2013" name="PLoS Genet.">
        <title>Distinctive expansion of potential virulence genes in the genome of the oomycete fish pathogen Saprolegnia parasitica.</title>
        <authorList>
            <person name="Jiang R.H."/>
            <person name="de Bruijn I."/>
            <person name="Haas B.J."/>
            <person name="Belmonte R."/>
            <person name="Lobach L."/>
            <person name="Christie J."/>
            <person name="van den Ackerveken G."/>
            <person name="Bottin A."/>
            <person name="Bulone V."/>
            <person name="Diaz-Moreno S.M."/>
            <person name="Dumas B."/>
            <person name="Fan L."/>
            <person name="Gaulin E."/>
            <person name="Govers F."/>
            <person name="Grenville-Briggs L.J."/>
            <person name="Horner N.R."/>
            <person name="Levin J.Z."/>
            <person name="Mammella M."/>
            <person name="Meijer H.J."/>
            <person name="Morris P."/>
            <person name="Nusbaum C."/>
            <person name="Oome S."/>
            <person name="Phillips A.J."/>
            <person name="van Rooyen D."/>
            <person name="Rzeszutek E."/>
            <person name="Saraiva M."/>
            <person name="Secombes C.J."/>
            <person name="Seidl M.F."/>
            <person name="Snel B."/>
            <person name="Stassen J.H."/>
            <person name="Sykes S."/>
            <person name="Tripathy S."/>
            <person name="van den Berg H."/>
            <person name="Vega-Arreguin J.C."/>
            <person name="Wawra S."/>
            <person name="Young S.K."/>
            <person name="Zeng Q."/>
            <person name="Dieguez-Uribeondo J."/>
            <person name="Russ C."/>
            <person name="Tyler B.M."/>
            <person name="van West P."/>
        </authorList>
    </citation>
    <scope>NUCLEOTIDE SEQUENCE [LARGE SCALE GENOMIC DNA]</scope>
    <source>
        <strain evidence="4 5">CBS 223.65</strain>
    </source>
</reference>
<name>A0A067C423_SAPPC</name>
<evidence type="ECO:0000313" key="4">
    <source>
        <dbReference type="EMBL" id="KDO25243.1"/>
    </source>
</evidence>
<dbReference type="InterPro" id="IPR029063">
    <property type="entry name" value="SAM-dependent_MTases_sf"/>
</dbReference>
<dbReference type="GeneID" id="24131649"/>
<evidence type="ECO:0000256" key="1">
    <source>
        <dbReference type="ARBA" id="ARBA00022603"/>
    </source>
</evidence>
<dbReference type="PANTHER" id="PTHR13393">
    <property type="entry name" value="SAM-DEPENDENT METHYLTRANSFERASE"/>
    <property type="match status" value="1"/>
</dbReference>
<evidence type="ECO:0008006" key="6">
    <source>
        <dbReference type="Google" id="ProtNLM"/>
    </source>
</evidence>
<organism evidence="4 5">
    <name type="scientific">Saprolegnia parasitica (strain CBS 223.65)</name>
    <dbReference type="NCBI Taxonomy" id="695850"/>
    <lineage>
        <taxon>Eukaryota</taxon>
        <taxon>Sar</taxon>
        <taxon>Stramenopiles</taxon>
        <taxon>Oomycota</taxon>
        <taxon>Saprolegniomycetes</taxon>
        <taxon>Saprolegniales</taxon>
        <taxon>Saprolegniaceae</taxon>
        <taxon>Saprolegnia</taxon>
    </lineage>
</organism>
<dbReference type="PANTHER" id="PTHR13393:SF0">
    <property type="entry name" value="RNA N6-ADENOSINE-METHYLTRANSFERASE METTL16"/>
    <property type="match status" value="1"/>
</dbReference>
<accession>A0A067C423</accession>
<dbReference type="VEuPathDB" id="FungiDB:SPRG_09490"/>
<sequence length="444" mass="49776">MRGEKRKRTPTRADGIHPRNKYRVPPDFKELSASYPSLQPYLLPTASGGMHMQWHEPDALRELTKALLHRDFGLTWDMPSTNLCPTLTNRLNYIHWIEDLLLLSRRTYVGNDIVGIDVGTGASCIYPLLGHALNQWRFVATDIDAASLECARANVAANELEQHISLRLVDGASCVLPTSLPPAVDFSMCNPPFFDSMDEADTNPRTSCTGSLNEMTTPGGEVAFIERLIDASRALQTQVRWYTSLIGRKSSLRPLLATLRAAGIRNTRTTEFLQGRTTRWGLAWSFTSDGMDAADLAAHKVLGKRKERQRRDTMVFQVDRLAPMQEASPIHGCRMLCDVHARILESPAHVLQGCLAVEPLGDSTETKSDYMLTYERDGAVEWVADASVLALDTTFDVTLTWRDGKRDLFWQIADQWKGAIVRTGRTWRKRHQGFYVDATGASQV</sequence>
<dbReference type="Gene3D" id="3.40.50.150">
    <property type="entry name" value="Vaccinia Virus protein VP39"/>
    <property type="match status" value="1"/>
</dbReference>
<keyword evidence="1" id="KW-0489">Methyltransferase</keyword>
<keyword evidence="5" id="KW-1185">Reference proteome</keyword>
<dbReference type="GO" id="GO:0070475">
    <property type="term" value="P:rRNA base methylation"/>
    <property type="evidence" value="ECO:0007669"/>
    <property type="project" value="TreeGrafter"/>
</dbReference>
<dbReference type="OrthoDB" id="514248at2759"/>
<dbReference type="GO" id="GO:0008168">
    <property type="term" value="F:methyltransferase activity"/>
    <property type="evidence" value="ECO:0007669"/>
    <property type="project" value="UniProtKB-KW"/>
</dbReference>
<evidence type="ECO:0000256" key="2">
    <source>
        <dbReference type="ARBA" id="ARBA00022679"/>
    </source>
</evidence>
<keyword evidence="2" id="KW-0808">Transferase</keyword>
<proteinExistence type="predicted"/>
<dbReference type="CDD" id="cd02440">
    <property type="entry name" value="AdoMet_MTases"/>
    <property type="match status" value="1"/>
</dbReference>
<dbReference type="GO" id="GO:0005634">
    <property type="term" value="C:nucleus"/>
    <property type="evidence" value="ECO:0007669"/>
    <property type="project" value="TreeGrafter"/>
</dbReference>
<dbReference type="STRING" id="695850.A0A067C423"/>
<dbReference type="EMBL" id="KK583234">
    <property type="protein sequence ID" value="KDO25243.1"/>
    <property type="molecule type" value="Genomic_DNA"/>
</dbReference>
<dbReference type="OMA" id="DNMNEAD"/>
<dbReference type="SUPFAM" id="SSF53335">
    <property type="entry name" value="S-adenosyl-L-methionine-dependent methyltransferases"/>
    <property type="match status" value="1"/>
</dbReference>
<dbReference type="AlphaFoldDB" id="A0A067C423"/>
<protein>
    <recommendedName>
        <fullName evidence="6">U6 small nuclear RNA (adenine-(43)-N(6))-methyltransferase</fullName>
    </recommendedName>
</protein>
<evidence type="ECO:0000313" key="5">
    <source>
        <dbReference type="Proteomes" id="UP000030745"/>
    </source>
</evidence>
<dbReference type="RefSeq" id="XP_012204077.1">
    <property type="nucleotide sequence ID" value="XM_012348687.1"/>
</dbReference>
<dbReference type="Pfam" id="PF05971">
    <property type="entry name" value="Methyltransf_10"/>
    <property type="match status" value="1"/>
</dbReference>
<dbReference type="KEGG" id="spar:SPRG_09490"/>
<dbReference type="Proteomes" id="UP000030745">
    <property type="component" value="Unassembled WGS sequence"/>
</dbReference>
<gene>
    <name evidence="4" type="ORF">SPRG_09490</name>
</gene>
<dbReference type="InterPro" id="IPR010286">
    <property type="entry name" value="METTL16/RlmF"/>
</dbReference>
<feature type="region of interest" description="Disordered" evidence="3">
    <location>
        <begin position="1"/>
        <end position="20"/>
    </location>
</feature>
<feature type="compositionally biased region" description="Basic residues" evidence="3">
    <location>
        <begin position="1"/>
        <end position="10"/>
    </location>
</feature>
<evidence type="ECO:0000256" key="3">
    <source>
        <dbReference type="SAM" id="MobiDB-lite"/>
    </source>
</evidence>